<dbReference type="PROSITE" id="PS50111">
    <property type="entry name" value="CHEMOTAXIS_TRANSDUC_2"/>
    <property type="match status" value="1"/>
</dbReference>
<feature type="domain" description="HAMP" evidence="8">
    <location>
        <begin position="213"/>
        <end position="267"/>
    </location>
</feature>
<keyword evidence="6" id="KW-1133">Transmembrane helix</keyword>
<dbReference type="GO" id="GO:0016020">
    <property type="term" value="C:membrane"/>
    <property type="evidence" value="ECO:0007669"/>
    <property type="project" value="UniProtKB-SubCell"/>
</dbReference>
<dbReference type="Proteomes" id="UP000055136">
    <property type="component" value="Chromosome"/>
</dbReference>
<sequence length="544" mass="58176">MRINISTKIGGAVLGLGAMLLVSGGAGYFAASKLSDGLDYVTTVAWDAADGSMEGTIALQDQIIAINAFAQETDPGRMKQLKQRIEEGVVTEKEAISRMVETGLFDEKTLAEFTRVRKEFASSRNDLIEAVEEVRVVSNGDTIRAMYAAQQDLAQSVEVLLGSLAKMEALGDGKVENYHTELETVKTVSFSVLTTTVVVGVVLAILAFFMIVTTVIRPIKRIATSFIEIAEGEGDLTISLPEKGNDEITAVSRGFNLFVTKTRQTIQDVVAASTQINTSIQALSAINTQTNNALGRQQQETDQVATAMNEMVATVQEVARNVSDAAHAANQANEESNSGQETVNAAINKIERLANEVQQAAEVLHRVEEDSQKVGTVLDVIKDIAEQTNLLALNAAIEAARAGEQGRGFAVVADEVRTLAGRTQQSTEEIQKMIENLQSGTREAVDVMERGQRMTGETVDQANKAGEALQAIAAAVATITNMTTQVASAAEEQNAVAEEINSNIVNISNLANETTEGAQHSSSAADQMAQLADQLQQAVARFKI</sequence>
<evidence type="ECO:0000259" key="7">
    <source>
        <dbReference type="PROSITE" id="PS50111"/>
    </source>
</evidence>
<reference evidence="9" key="1">
    <citation type="submission" date="2015-10" db="EMBL/GenBank/DDBJ databases">
        <title>Description of Candidatus Tenderia electrophaga gen. nov, sp. nov., an Uncultivated Electroautotroph from a Biocathode Enrichment.</title>
        <authorList>
            <person name="Eddie B.J."/>
            <person name="Malanoski A.P."/>
            <person name="Wang Z."/>
            <person name="Hall R.J."/>
            <person name="Oh S.D."/>
            <person name="Heiner C."/>
            <person name="Lin B."/>
            <person name="Strycharz-Glaven S.M."/>
        </authorList>
    </citation>
    <scope>NUCLEOTIDE SEQUENCE [LARGE SCALE GENOMIC DNA]</scope>
    <source>
        <strain evidence="9">NRL1</strain>
    </source>
</reference>
<name>A0A0S2TFD0_9GAMM</name>
<dbReference type="Pfam" id="PF00015">
    <property type="entry name" value="MCPsignal"/>
    <property type="match status" value="1"/>
</dbReference>
<proteinExistence type="inferred from homology"/>
<organism evidence="9 10">
    <name type="scientific">Candidatus Tenderia electrophaga</name>
    <dbReference type="NCBI Taxonomy" id="1748243"/>
    <lineage>
        <taxon>Bacteria</taxon>
        <taxon>Pseudomonadati</taxon>
        <taxon>Pseudomonadota</taxon>
        <taxon>Gammaproteobacteria</taxon>
        <taxon>Candidatus Tenderiales</taxon>
        <taxon>Candidatus Tenderiaceae</taxon>
        <taxon>Candidatus Tenderia</taxon>
    </lineage>
</organism>
<keyword evidence="6" id="KW-0472">Membrane</keyword>
<feature type="transmembrane region" description="Helical" evidence="6">
    <location>
        <begin position="12"/>
        <end position="31"/>
    </location>
</feature>
<dbReference type="SMART" id="SM00283">
    <property type="entry name" value="MA"/>
    <property type="match status" value="1"/>
</dbReference>
<dbReference type="FunFam" id="1.10.287.950:FF:000001">
    <property type="entry name" value="Methyl-accepting chemotaxis sensory transducer"/>
    <property type="match status" value="1"/>
</dbReference>
<evidence type="ECO:0000256" key="6">
    <source>
        <dbReference type="SAM" id="Phobius"/>
    </source>
</evidence>
<keyword evidence="10" id="KW-1185">Reference proteome</keyword>
<feature type="coiled-coil region" evidence="5">
    <location>
        <begin position="315"/>
        <end position="370"/>
    </location>
</feature>
<dbReference type="PROSITE" id="PS50885">
    <property type="entry name" value="HAMP"/>
    <property type="match status" value="1"/>
</dbReference>
<dbReference type="CDD" id="cd06225">
    <property type="entry name" value="HAMP"/>
    <property type="match status" value="1"/>
</dbReference>
<dbReference type="GO" id="GO:0007165">
    <property type="term" value="P:signal transduction"/>
    <property type="evidence" value="ECO:0007669"/>
    <property type="project" value="UniProtKB-KW"/>
</dbReference>
<keyword evidence="5" id="KW-0175">Coiled coil</keyword>
<dbReference type="PANTHER" id="PTHR32089:SF112">
    <property type="entry name" value="LYSOZYME-LIKE PROTEIN-RELATED"/>
    <property type="match status" value="1"/>
</dbReference>
<dbReference type="Pfam" id="PF12729">
    <property type="entry name" value="4HB_MCP_1"/>
    <property type="match status" value="1"/>
</dbReference>
<evidence type="ECO:0000313" key="9">
    <source>
        <dbReference type="EMBL" id="ALP53789.1"/>
    </source>
</evidence>
<protein>
    <recommendedName>
        <fullName evidence="11">Chemotaxis protein</fullName>
    </recommendedName>
</protein>
<dbReference type="InterPro" id="IPR024478">
    <property type="entry name" value="HlyB_4HB_MCP"/>
</dbReference>
<feature type="transmembrane region" description="Helical" evidence="6">
    <location>
        <begin position="188"/>
        <end position="212"/>
    </location>
</feature>
<dbReference type="PRINTS" id="PR00260">
    <property type="entry name" value="CHEMTRNSDUCR"/>
</dbReference>
<dbReference type="GO" id="GO:0006935">
    <property type="term" value="P:chemotaxis"/>
    <property type="evidence" value="ECO:0007669"/>
    <property type="project" value="InterPro"/>
</dbReference>
<dbReference type="SMART" id="SM00304">
    <property type="entry name" value="HAMP"/>
    <property type="match status" value="1"/>
</dbReference>
<gene>
    <name evidence="9" type="ORF">Tel_11960</name>
</gene>
<evidence type="ECO:0000313" key="10">
    <source>
        <dbReference type="Proteomes" id="UP000055136"/>
    </source>
</evidence>
<evidence type="ECO:0000256" key="2">
    <source>
        <dbReference type="ARBA" id="ARBA00023224"/>
    </source>
</evidence>
<evidence type="ECO:0000256" key="5">
    <source>
        <dbReference type="SAM" id="Coils"/>
    </source>
</evidence>
<dbReference type="KEGG" id="tee:Tel_11960"/>
<evidence type="ECO:0000256" key="3">
    <source>
        <dbReference type="ARBA" id="ARBA00029447"/>
    </source>
</evidence>
<keyword evidence="6" id="KW-0812">Transmembrane</keyword>
<dbReference type="Pfam" id="PF00672">
    <property type="entry name" value="HAMP"/>
    <property type="match status" value="1"/>
</dbReference>
<dbReference type="EMBL" id="CP013099">
    <property type="protein sequence ID" value="ALP53789.1"/>
    <property type="molecule type" value="Genomic_DNA"/>
</dbReference>
<comment type="similarity">
    <text evidence="3">Belongs to the methyl-accepting chemotaxis (MCP) protein family.</text>
</comment>
<dbReference type="InterPro" id="IPR004089">
    <property type="entry name" value="MCPsignal_dom"/>
</dbReference>
<evidence type="ECO:0000256" key="4">
    <source>
        <dbReference type="PROSITE-ProRule" id="PRU00284"/>
    </source>
</evidence>
<dbReference type="GO" id="GO:0004888">
    <property type="term" value="F:transmembrane signaling receptor activity"/>
    <property type="evidence" value="ECO:0007669"/>
    <property type="project" value="InterPro"/>
</dbReference>
<dbReference type="CDD" id="cd11386">
    <property type="entry name" value="MCP_signal"/>
    <property type="match status" value="1"/>
</dbReference>
<dbReference type="InterPro" id="IPR003660">
    <property type="entry name" value="HAMP_dom"/>
</dbReference>
<dbReference type="AlphaFoldDB" id="A0A0S2TFD0"/>
<dbReference type="InterPro" id="IPR004090">
    <property type="entry name" value="Chemotax_Me-accpt_rcpt"/>
</dbReference>
<keyword evidence="2 4" id="KW-0807">Transducer</keyword>
<dbReference type="PANTHER" id="PTHR32089">
    <property type="entry name" value="METHYL-ACCEPTING CHEMOTAXIS PROTEIN MCPB"/>
    <property type="match status" value="1"/>
</dbReference>
<comment type="subcellular location">
    <subcellularLocation>
        <location evidence="1">Membrane</location>
    </subcellularLocation>
</comment>
<evidence type="ECO:0000259" key="8">
    <source>
        <dbReference type="PROSITE" id="PS50885"/>
    </source>
</evidence>
<accession>A0A0S2TFD0</accession>
<dbReference type="SUPFAM" id="SSF58104">
    <property type="entry name" value="Methyl-accepting chemotaxis protein (MCP) signaling domain"/>
    <property type="match status" value="1"/>
</dbReference>
<evidence type="ECO:0000256" key="1">
    <source>
        <dbReference type="ARBA" id="ARBA00004370"/>
    </source>
</evidence>
<dbReference type="Gene3D" id="1.10.287.950">
    <property type="entry name" value="Methyl-accepting chemotaxis protein"/>
    <property type="match status" value="1"/>
</dbReference>
<feature type="domain" description="Methyl-accepting transducer" evidence="7">
    <location>
        <begin position="272"/>
        <end position="508"/>
    </location>
</feature>
<evidence type="ECO:0008006" key="11">
    <source>
        <dbReference type="Google" id="ProtNLM"/>
    </source>
</evidence>
<dbReference type="STRING" id="1748243.Tel_11960"/>